<accession>A0A915PQM1</accession>
<feature type="domain" description="KANSL3 helical" evidence="2">
    <location>
        <begin position="1066"/>
        <end position="1255"/>
    </location>
</feature>
<protein>
    <submittedName>
        <fullName evidence="4">Bm4368</fullName>
    </submittedName>
</protein>
<dbReference type="Proteomes" id="UP000887581">
    <property type="component" value="Unplaced"/>
</dbReference>
<feature type="compositionally biased region" description="Polar residues" evidence="1">
    <location>
        <begin position="761"/>
        <end position="773"/>
    </location>
</feature>
<evidence type="ECO:0000256" key="1">
    <source>
        <dbReference type="SAM" id="MobiDB-lite"/>
    </source>
</evidence>
<feature type="compositionally biased region" description="Polar residues" evidence="1">
    <location>
        <begin position="700"/>
        <end position="722"/>
    </location>
</feature>
<feature type="compositionally biased region" description="Basic and acidic residues" evidence="1">
    <location>
        <begin position="811"/>
        <end position="822"/>
    </location>
</feature>
<organism evidence="3 4">
    <name type="scientific">Setaria digitata</name>
    <dbReference type="NCBI Taxonomy" id="48799"/>
    <lineage>
        <taxon>Eukaryota</taxon>
        <taxon>Metazoa</taxon>
        <taxon>Ecdysozoa</taxon>
        <taxon>Nematoda</taxon>
        <taxon>Chromadorea</taxon>
        <taxon>Rhabditida</taxon>
        <taxon>Spirurina</taxon>
        <taxon>Spiruromorpha</taxon>
        <taxon>Filarioidea</taxon>
        <taxon>Setariidae</taxon>
        <taxon>Setaria</taxon>
    </lineage>
</organism>
<feature type="region of interest" description="Disordered" evidence="1">
    <location>
        <begin position="563"/>
        <end position="738"/>
    </location>
</feature>
<feature type="region of interest" description="Disordered" evidence="1">
    <location>
        <begin position="322"/>
        <end position="343"/>
    </location>
</feature>
<dbReference type="WBParaSite" id="sdigi.contig320.g7424.t1">
    <property type="protein sequence ID" value="sdigi.contig320.g7424.t1"/>
    <property type="gene ID" value="sdigi.contig320.g7424"/>
</dbReference>
<evidence type="ECO:0000313" key="4">
    <source>
        <dbReference type="WBParaSite" id="sdigi.contig320.g7424.t1"/>
    </source>
</evidence>
<feature type="compositionally biased region" description="Acidic residues" evidence="1">
    <location>
        <begin position="10"/>
        <end position="21"/>
    </location>
</feature>
<dbReference type="InterPro" id="IPR026555">
    <property type="entry name" value="NSL3/Tex30"/>
</dbReference>
<feature type="compositionally biased region" description="Polar residues" evidence="1">
    <location>
        <begin position="931"/>
        <end position="948"/>
    </location>
</feature>
<dbReference type="GO" id="GO:0044545">
    <property type="term" value="C:NSL complex"/>
    <property type="evidence" value="ECO:0007669"/>
    <property type="project" value="TreeGrafter"/>
</dbReference>
<dbReference type="PANTHER" id="PTHR13136">
    <property type="entry name" value="TESTIS DEVELOPMENT PROTEIN PRTD"/>
    <property type="match status" value="1"/>
</dbReference>
<dbReference type="Pfam" id="PF23154">
    <property type="entry name" value="KANSL3_1st"/>
    <property type="match status" value="1"/>
</dbReference>
<feature type="compositionally biased region" description="Polar residues" evidence="1">
    <location>
        <begin position="156"/>
        <end position="174"/>
    </location>
</feature>
<dbReference type="GO" id="GO:0045944">
    <property type="term" value="P:positive regulation of transcription by RNA polymerase II"/>
    <property type="evidence" value="ECO:0007669"/>
    <property type="project" value="TreeGrafter"/>
</dbReference>
<evidence type="ECO:0000259" key="2">
    <source>
        <dbReference type="Pfam" id="PF23154"/>
    </source>
</evidence>
<keyword evidence="3" id="KW-1185">Reference proteome</keyword>
<feature type="region of interest" description="Disordered" evidence="1">
    <location>
        <begin position="47"/>
        <end position="132"/>
    </location>
</feature>
<feature type="region of interest" description="Disordered" evidence="1">
    <location>
        <begin position="1511"/>
        <end position="1535"/>
    </location>
</feature>
<dbReference type="InterPro" id="IPR056519">
    <property type="entry name" value="KANSL3_1st"/>
</dbReference>
<feature type="region of interest" description="Disordered" evidence="1">
    <location>
        <begin position="273"/>
        <end position="303"/>
    </location>
</feature>
<feature type="region of interest" description="Disordered" evidence="1">
    <location>
        <begin position="905"/>
        <end position="988"/>
    </location>
</feature>
<feature type="region of interest" description="Disordered" evidence="1">
    <location>
        <begin position="1"/>
        <end position="22"/>
    </location>
</feature>
<proteinExistence type="predicted"/>
<feature type="compositionally biased region" description="Basic and acidic residues" evidence="1">
    <location>
        <begin position="979"/>
        <end position="988"/>
    </location>
</feature>
<feature type="region of interest" description="Disordered" evidence="1">
    <location>
        <begin position="840"/>
        <end position="868"/>
    </location>
</feature>
<name>A0A915PQM1_9BILA</name>
<dbReference type="PANTHER" id="PTHR13136:SF16">
    <property type="entry name" value="KAT8 REGULATORY NSL COMPLEX SUBUNIT 3"/>
    <property type="match status" value="1"/>
</dbReference>
<feature type="region of interest" description="Disordered" evidence="1">
    <location>
        <begin position="881"/>
        <end position="900"/>
    </location>
</feature>
<feature type="region of interest" description="Disordered" evidence="1">
    <location>
        <begin position="756"/>
        <end position="825"/>
    </location>
</feature>
<feature type="compositionally biased region" description="Low complexity" evidence="1">
    <location>
        <begin position="655"/>
        <end position="671"/>
    </location>
</feature>
<evidence type="ECO:0000313" key="3">
    <source>
        <dbReference type="Proteomes" id="UP000887581"/>
    </source>
</evidence>
<reference evidence="4" key="1">
    <citation type="submission" date="2022-11" db="UniProtKB">
        <authorList>
            <consortium name="WormBaseParasite"/>
        </authorList>
    </citation>
    <scope>IDENTIFICATION</scope>
</reference>
<feature type="region of interest" description="Disordered" evidence="1">
    <location>
        <begin position="156"/>
        <end position="189"/>
    </location>
</feature>
<feature type="compositionally biased region" description="Basic and acidic residues" evidence="1">
    <location>
        <begin position="1524"/>
        <end position="1535"/>
    </location>
</feature>
<feature type="compositionally biased region" description="Basic and acidic residues" evidence="1">
    <location>
        <begin position="884"/>
        <end position="893"/>
    </location>
</feature>
<sequence>MSSKSTCDHENDDDDKDEMDVEGALALDLAELEAMLAIDSEQVRYDQQVKRKDFQTGECSQTTATAASHGGSNSQFMIESNSRPRKRQRVSEDEMKNRRKRSSIKSQISKKTASPSLLQTESDELGNTDSLGGDNRYSTFLDASDSIQLEDSVHFNLSSTPASPPHRTSGNSIVFTKPTPPDDVKRRNPRVYSYSPISRTRLTVPKRQFSPEPARKVAKVLIGPRRVTETIRLSDLTKILCSMKIGEFSLPLGFTLKYKKRFVGELNPDTAFMDSLKDDKDPDDISSLQLSSENDVENESKNKTSVVPDVAVNAERTIVFEQKKDEAGTSNSPQQLKRRGRKKLKVNSVRREIFPDDTETIPTLEPVVKDESPTPLNISISKTAKGKPRKRAALIKLKRGKPRKNFTFDIGVTGSAQNFGSLISSSSETSLKDSVREHEDSKVEILDSGMSAVFSGTAIRVQADNSRKMDNIFNVVKEDDYDDGERLHIVEMGDDDDSCDTTYQSFETKKEKDLDNIVTDVVSKLVDQVCDLRSLGGVNLIMEPLRRPNAGVIAEEPRRVPPLRIRIPQKREARQRRPTRVHDYSPPLPVSRLNRLEETIKKRTAIAPTETSGAGGTETRQKRLTRSKESQKKSSLNSKEAEAYPGIRRSSNQKSSVLSSPSCISPTSSLLGSGNEEEVKTAQSATYEGFGNFDDEKSKTQQNQSSLPSGSPQLGCRNSVSDTPFKMEQDYESTGRFTRKRPISYEQLYPSLFSRRRKSSTIKSPATTQTSVVGSGESDGIVQRKNSTEDGDIQLSGSLSLKQRRKRTRHSIADNKHIDDKQQLSSEKLGLDANIYDSEDGKEQISCCPRSNSLTDYDGGSQDGTSKKTLTDIKVEIAGSTTEEVNRSGEKRRLSSSSIQDGRAALYEGSEQDAAMSSTSTRRRRVRLDSEGTTDLSLNLSQSVSVPKSQRRKSSASLDVDAAKPEGNEVPGSTRLRNKRADSKCTSDKTKQKILHRSMPYFKRIAQRRKLNPLAIGLKSRSSDDNPSFFYREILLRGNDLKKEDGGDVIVDVDSELAVEGDDETLAGRSAISVAIEINKIMPRLEMANEDELEAENADQEYLLTLDNIRTLYLLNLKFSTFSDVSFASEVLDRKRLLNDMMAVVSAQYCSEVSSQNVLGGASIRYNTMMKNAHRLRDKIMLFTKDQQENAKWAHQIFLRHLAVPMLATYIDLLRFCKTMGRYLLDVFLEQSTDDKVLNKTNAYIRDFILEKVVDPQTIAISKTLSKRHAKNICLLTVSPTFTHVDYQSKYRSHEYMFRVLLPNVADRVENVRLHLPASEDMSVCEAVDYCIRMVSRKVVEVHRKYPDLKIVLVGWGTSCVINHQVVQCMPNVSAIINFAFPMKTADGPRGDVDDDILLTYCPTLFVIGDQATDCDVRELQIMATRMIAPTGVIVVGSSNCDLYPSTLRLTIERFTHRTVQRALLDDVVDFLQLYCSSSSTSFRLHPLKLVEVNDVDLSVLRTSNLFSNSQTKSSKFGSALKTGGDRRAPDRHIF</sequence>
<feature type="compositionally biased region" description="Polar residues" evidence="1">
    <location>
        <begin position="57"/>
        <end position="81"/>
    </location>
</feature>